<gene>
    <name evidence="1" type="ORF">D8S85_04925</name>
</gene>
<organism evidence="1 2">
    <name type="scientific">Butyricimonas faecalis</name>
    <dbReference type="NCBI Taxonomy" id="2093856"/>
    <lineage>
        <taxon>Bacteria</taxon>
        <taxon>Pseudomonadati</taxon>
        <taxon>Bacteroidota</taxon>
        <taxon>Bacteroidia</taxon>
        <taxon>Bacteroidales</taxon>
        <taxon>Odoribacteraceae</taxon>
        <taxon>Butyricimonas</taxon>
    </lineage>
</organism>
<dbReference type="KEGG" id="buy:D8S85_04925"/>
<dbReference type="EMBL" id="CP032819">
    <property type="protein sequence ID" value="AZS28963.1"/>
    <property type="molecule type" value="Genomic_DNA"/>
</dbReference>
<dbReference type="AlphaFoldDB" id="A0A3Q9IPC8"/>
<protein>
    <submittedName>
        <fullName evidence="1">Uncharacterized protein</fullName>
    </submittedName>
</protein>
<proteinExistence type="predicted"/>
<dbReference type="Proteomes" id="UP000270673">
    <property type="component" value="Chromosome"/>
</dbReference>
<dbReference type="OrthoDB" id="1098660at2"/>
<dbReference type="RefSeq" id="WP_106624977.1">
    <property type="nucleotide sequence ID" value="NZ_CP032819.1"/>
</dbReference>
<evidence type="ECO:0000313" key="2">
    <source>
        <dbReference type="Proteomes" id="UP000270673"/>
    </source>
</evidence>
<evidence type="ECO:0000313" key="1">
    <source>
        <dbReference type="EMBL" id="AZS28963.1"/>
    </source>
</evidence>
<keyword evidence="2" id="KW-1185">Reference proteome</keyword>
<sequence>MKTLFFVYIPIFIFSLSFIANGLKTEKNADEITPPTRTEQLSESDEFTNCYAPLSPGLHLGADEGVVTPTGRRFGLNKAQKTNVYSHHNIHGGKNIPVKLSFARERRHFIQYLTTRHSQGFYIYSLQVLLL</sequence>
<name>A0A3Q9IPC8_9BACT</name>
<reference evidence="1 2" key="1">
    <citation type="submission" date="2018-10" db="EMBL/GenBank/DDBJ databases">
        <title>Butyricimonas faecalis sp. nov., isolated from human faeces and emended description of the genus Butyricimonas.</title>
        <authorList>
            <person name="Le Roy T."/>
            <person name="Van der Smissen P."/>
            <person name="Paquot A."/>
            <person name="Delzenne N."/>
            <person name="Muccioli G."/>
            <person name="Collet J.-F."/>
            <person name="Cani P.D."/>
        </authorList>
    </citation>
    <scope>NUCLEOTIDE SEQUENCE [LARGE SCALE GENOMIC DNA]</scope>
    <source>
        <strain evidence="1 2">H184</strain>
    </source>
</reference>
<accession>A0A3Q9IPC8</accession>